<dbReference type="EMBL" id="QGKX02001621">
    <property type="protein sequence ID" value="KAF3500426.1"/>
    <property type="molecule type" value="Genomic_DNA"/>
</dbReference>
<evidence type="ECO:0000313" key="3">
    <source>
        <dbReference type="Proteomes" id="UP000712600"/>
    </source>
</evidence>
<sequence length="80" mass="9087">MTFLGIRQKVVGRKIDDLAAKVDQLLKNNQNQIYVMEETNLNQVLQLLQQKPRHRKNISKRSATSMGTVGSSKTTTQTLM</sequence>
<feature type="compositionally biased region" description="Polar residues" evidence="1">
    <location>
        <begin position="60"/>
        <end position="80"/>
    </location>
</feature>
<evidence type="ECO:0000256" key="1">
    <source>
        <dbReference type="SAM" id="MobiDB-lite"/>
    </source>
</evidence>
<accession>A0A8S9NE17</accession>
<comment type="caution">
    <text evidence="2">The sequence shown here is derived from an EMBL/GenBank/DDBJ whole genome shotgun (WGS) entry which is preliminary data.</text>
</comment>
<proteinExistence type="predicted"/>
<organism evidence="2 3">
    <name type="scientific">Brassica cretica</name>
    <name type="common">Mustard</name>
    <dbReference type="NCBI Taxonomy" id="69181"/>
    <lineage>
        <taxon>Eukaryota</taxon>
        <taxon>Viridiplantae</taxon>
        <taxon>Streptophyta</taxon>
        <taxon>Embryophyta</taxon>
        <taxon>Tracheophyta</taxon>
        <taxon>Spermatophyta</taxon>
        <taxon>Magnoliopsida</taxon>
        <taxon>eudicotyledons</taxon>
        <taxon>Gunneridae</taxon>
        <taxon>Pentapetalae</taxon>
        <taxon>rosids</taxon>
        <taxon>malvids</taxon>
        <taxon>Brassicales</taxon>
        <taxon>Brassicaceae</taxon>
        <taxon>Brassiceae</taxon>
        <taxon>Brassica</taxon>
    </lineage>
</organism>
<feature type="region of interest" description="Disordered" evidence="1">
    <location>
        <begin position="51"/>
        <end position="80"/>
    </location>
</feature>
<dbReference type="Proteomes" id="UP000712600">
    <property type="component" value="Unassembled WGS sequence"/>
</dbReference>
<reference evidence="2" key="1">
    <citation type="submission" date="2019-12" db="EMBL/GenBank/DDBJ databases">
        <title>Genome sequencing and annotation of Brassica cretica.</title>
        <authorList>
            <person name="Studholme D.J."/>
            <person name="Sarris P."/>
        </authorList>
    </citation>
    <scope>NUCLEOTIDE SEQUENCE</scope>
    <source>
        <strain evidence="2">PFS-109/04</strain>
        <tissue evidence="2">Leaf</tissue>
    </source>
</reference>
<evidence type="ECO:0000313" key="2">
    <source>
        <dbReference type="EMBL" id="KAF3500426.1"/>
    </source>
</evidence>
<protein>
    <submittedName>
        <fullName evidence="2">Uncharacterized protein</fullName>
    </submittedName>
</protein>
<dbReference type="AlphaFoldDB" id="A0A8S9NE17"/>
<name>A0A8S9NE17_BRACR</name>
<gene>
    <name evidence="2" type="ORF">F2Q69_00041884</name>
</gene>